<proteinExistence type="predicted"/>
<organism evidence="1 2">
    <name type="scientific">Desulfofundulus australicus DSM 11792</name>
    <dbReference type="NCBI Taxonomy" id="1121425"/>
    <lineage>
        <taxon>Bacteria</taxon>
        <taxon>Bacillati</taxon>
        <taxon>Bacillota</taxon>
        <taxon>Clostridia</taxon>
        <taxon>Eubacteriales</taxon>
        <taxon>Peptococcaceae</taxon>
        <taxon>Desulfofundulus</taxon>
    </lineage>
</organism>
<reference evidence="2" key="1">
    <citation type="submission" date="2016-11" db="EMBL/GenBank/DDBJ databases">
        <authorList>
            <person name="Varghese N."/>
            <person name="Submissions S."/>
        </authorList>
    </citation>
    <scope>NUCLEOTIDE SEQUENCE [LARGE SCALE GENOMIC DNA]</scope>
    <source>
        <strain evidence="2">DSM 11792</strain>
    </source>
</reference>
<name>A0A1M5CM11_9FIRM</name>
<dbReference type="Proteomes" id="UP000184196">
    <property type="component" value="Unassembled WGS sequence"/>
</dbReference>
<keyword evidence="2" id="KW-1185">Reference proteome</keyword>
<dbReference type="AlphaFoldDB" id="A0A1M5CM11"/>
<evidence type="ECO:0000313" key="2">
    <source>
        <dbReference type="Proteomes" id="UP000184196"/>
    </source>
</evidence>
<dbReference type="RefSeq" id="WP_073166931.1">
    <property type="nucleotide sequence ID" value="NZ_FQUW01000039.1"/>
</dbReference>
<evidence type="ECO:0000313" key="1">
    <source>
        <dbReference type="EMBL" id="SHF55740.1"/>
    </source>
</evidence>
<dbReference type="EMBL" id="FQUW01000039">
    <property type="protein sequence ID" value="SHF55740.1"/>
    <property type="molecule type" value="Genomic_DNA"/>
</dbReference>
<gene>
    <name evidence="1" type="ORF">SAMN02745218_02574</name>
</gene>
<accession>A0A1M5CM11</accession>
<sequence length="92" mass="10867">MFKERQCPGCYGYLDFDGSCPVCGVRAGHKRLVLGRVRRRHHRQRIIARRQNIVKYVWREASRYYFVTEDGGFGSPRFYDLPPGMLLTSVRR</sequence>
<protein>
    <submittedName>
        <fullName evidence="1">Uncharacterized protein</fullName>
    </submittedName>
</protein>